<feature type="domain" description="HMG box" evidence="4">
    <location>
        <begin position="125"/>
        <end position="193"/>
    </location>
</feature>
<dbReference type="PROSITE" id="PS50118">
    <property type="entry name" value="HMG_BOX_2"/>
    <property type="match status" value="2"/>
</dbReference>
<proteinExistence type="predicted"/>
<dbReference type="CDD" id="cd00084">
    <property type="entry name" value="HMG-box_SF"/>
    <property type="match status" value="1"/>
</dbReference>
<feature type="DNA-binding region" description="HMG box" evidence="2">
    <location>
        <begin position="125"/>
        <end position="193"/>
    </location>
</feature>
<dbReference type="AlphaFoldDB" id="A0A6T7HBQ0"/>
<name>A0A6T7HBQ0_9STRA</name>
<dbReference type="InterPro" id="IPR009071">
    <property type="entry name" value="HMG_box_dom"/>
</dbReference>
<evidence type="ECO:0000256" key="1">
    <source>
        <dbReference type="ARBA" id="ARBA00023125"/>
    </source>
</evidence>
<dbReference type="EMBL" id="HBHQ01011304">
    <property type="protein sequence ID" value="CAD9815739.1"/>
    <property type="molecule type" value="Transcribed_RNA"/>
</dbReference>
<dbReference type="InterPro" id="IPR050342">
    <property type="entry name" value="HMGB"/>
</dbReference>
<reference evidence="5" key="1">
    <citation type="submission" date="2021-01" db="EMBL/GenBank/DDBJ databases">
        <authorList>
            <person name="Corre E."/>
            <person name="Pelletier E."/>
            <person name="Niang G."/>
            <person name="Scheremetjew M."/>
            <person name="Finn R."/>
            <person name="Kale V."/>
            <person name="Holt S."/>
            <person name="Cochrane G."/>
            <person name="Meng A."/>
            <person name="Brown T."/>
            <person name="Cohen L."/>
        </authorList>
    </citation>
    <scope>NUCLEOTIDE SEQUENCE</scope>
    <source>
        <strain evidence="5">CCMP2084</strain>
    </source>
</reference>
<dbReference type="EMBL" id="HBHQ01011315">
    <property type="protein sequence ID" value="CAD9815749.1"/>
    <property type="molecule type" value="Transcribed_RNA"/>
</dbReference>
<evidence type="ECO:0000256" key="2">
    <source>
        <dbReference type="PROSITE-ProRule" id="PRU00267"/>
    </source>
</evidence>
<dbReference type="SMART" id="SM00398">
    <property type="entry name" value="HMG"/>
    <property type="match status" value="2"/>
</dbReference>
<feature type="region of interest" description="Disordered" evidence="3">
    <location>
        <begin position="1"/>
        <end position="34"/>
    </location>
</feature>
<feature type="compositionally biased region" description="Polar residues" evidence="3">
    <location>
        <begin position="1"/>
        <end position="13"/>
    </location>
</feature>
<keyword evidence="1 2" id="KW-0238">DNA-binding</keyword>
<dbReference type="Gene3D" id="1.10.30.10">
    <property type="entry name" value="High mobility group box domain"/>
    <property type="match status" value="2"/>
</dbReference>
<feature type="DNA-binding region" description="HMG box" evidence="2">
    <location>
        <begin position="35"/>
        <end position="107"/>
    </location>
</feature>
<dbReference type="Pfam" id="PF09011">
    <property type="entry name" value="HMG_box_2"/>
    <property type="match status" value="1"/>
</dbReference>
<evidence type="ECO:0000256" key="3">
    <source>
        <dbReference type="SAM" id="MobiDB-lite"/>
    </source>
</evidence>
<dbReference type="PANTHER" id="PTHR48112">
    <property type="entry name" value="HIGH MOBILITY GROUP PROTEIN DSP1"/>
    <property type="match status" value="1"/>
</dbReference>
<organism evidence="5">
    <name type="scientific">Attheya septentrionalis</name>
    <dbReference type="NCBI Taxonomy" id="420275"/>
    <lineage>
        <taxon>Eukaryota</taxon>
        <taxon>Sar</taxon>
        <taxon>Stramenopiles</taxon>
        <taxon>Ochrophyta</taxon>
        <taxon>Bacillariophyta</taxon>
        <taxon>Coscinodiscophyceae</taxon>
        <taxon>Chaetocerotophycidae</taxon>
        <taxon>Chaetocerotales</taxon>
        <taxon>Attheyaceae</taxon>
        <taxon>Attheya</taxon>
    </lineage>
</organism>
<dbReference type="GO" id="GO:0003677">
    <property type="term" value="F:DNA binding"/>
    <property type="evidence" value="ECO:0007669"/>
    <property type="project" value="UniProtKB-UniRule"/>
</dbReference>
<evidence type="ECO:0000313" key="5">
    <source>
        <dbReference type="EMBL" id="CAD9815739.1"/>
    </source>
</evidence>
<dbReference type="SUPFAM" id="SSF47095">
    <property type="entry name" value="HMG-box"/>
    <property type="match status" value="2"/>
</dbReference>
<feature type="domain" description="HMG box" evidence="4">
    <location>
        <begin position="35"/>
        <end position="107"/>
    </location>
</feature>
<evidence type="ECO:0000259" key="4">
    <source>
        <dbReference type="PROSITE" id="PS50118"/>
    </source>
</evidence>
<dbReference type="InterPro" id="IPR036910">
    <property type="entry name" value="HMG_box_dom_sf"/>
</dbReference>
<sequence>MPTKTASPTSGSKRTPVPGTAAKKQVKYKKPPDAPKRFKSAYIFFSIAKHPEIREQMEKDGSTEKTTNVAKLVSEAWRNLNAQERAVWEEKARKDKARYEVEKSMYTGPWKVSSKKLAKKDAAAPRRPMSAFLAFSNATRAQVKQRHPGMANIEVTKILAQMWKDSPDSARSSFIDREAGLRKEYLVAISEWRATVAAQESDERQKREQIAMDMADKMEAQGDKDFSTFAARYSHGGSGDGSSPTDLMISNINPPNMPLLFPPARNTQNNVLLDASTQQNLNVNVDPTRTFGGVHVPPTHTATQPSNMSQNQNLYDSYNIPASSYGAPSNHNDMLQSAASNMLQGNLYSNTQYTRGVADPNLFGGQQQQGGTSIQLAPQSMQEFTALNNNRTPSFYPDQQQQQQQQIMMMQSLSNNNNNSVGQIMDSYAGAPMYGGGGGGNNNLQMQQHLQLQQMAAMNRGMGGGGGSANNNSLKSDQFFKKN</sequence>
<dbReference type="GO" id="GO:0005634">
    <property type="term" value="C:nucleus"/>
    <property type="evidence" value="ECO:0007669"/>
    <property type="project" value="UniProtKB-UniRule"/>
</dbReference>
<dbReference type="PANTHER" id="PTHR48112:SF22">
    <property type="entry name" value="MITOCHONDRIAL TRANSCRIPTION FACTOR A, ISOFORM B"/>
    <property type="match status" value="1"/>
</dbReference>
<accession>A0A6T7HBQ0</accession>
<evidence type="ECO:0000313" key="6">
    <source>
        <dbReference type="EMBL" id="CAD9815749.1"/>
    </source>
</evidence>
<gene>
    <name evidence="5" type="ORF">ASEP1449_LOCUS7565</name>
    <name evidence="6" type="ORF">ASEP1449_LOCUS7575</name>
</gene>
<dbReference type="Pfam" id="PF00505">
    <property type="entry name" value="HMG_box"/>
    <property type="match status" value="1"/>
</dbReference>
<protein>
    <recommendedName>
        <fullName evidence="4">HMG box domain-containing protein</fullName>
    </recommendedName>
</protein>
<feature type="region of interest" description="Disordered" evidence="3">
    <location>
        <begin position="459"/>
        <end position="483"/>
    </location>
</feature>
<keyword evidence="2" id="KW-0539">Nucleus</keyword>